<keyword evidence="3" id="KW-0378">Hydrolase</keyword>
<feature type="compositionally biased region" description="Polar residues" evidence="5">
    <location>
        <begin position="60"/>
        <end position="70"/>
    </location>
</feature>
<dbReference type="SMART" id="SM00479">
    <property type="entry name" value="EXOIII"/>
    <property type="match status" value="1"/>
</dbReference>
<keyword evidence="8" id="KW-1185">Reference proteome</keyword>
<dbReference type="CDD" id="cd06145">
    <property type="entry name" value="REX1_like"/>
    <property type="match status" value="1"/>
</dbReference>
<dbReference type="InterPro" id="IPR036397">
    <property type="entry name" value="RNaseH_sf"/>
</dbReference>
<comment type="caution">
    <text evidence="7">The sequence shown here is derived from an EMBL/GenBank/DDBJ whole genome shotgun (WGS) entry which is preliminary data.</text>
</comment>
<evidence type="ECO:0000313" key="8">
    <source>
        <dbReference type="Proteomes" id="UP001562354"/>
    </source>
</evidence>
<protein>
    <recommendedName>
        <fullName evidence="6">Exonuclease domain-containing protein</fullName>
    </recommendedName>
</protein>
<feature type="compositionally biased region" description="Polar residues" evidence="5">
    <location>
        <begin position="77"/>
        <end position="86"/>
    </location>
</feature>
<dbReference type="RefSeq" id="XP_069196972.1">
    <property type="nucleotide sequence ID" value="XM_069344544.1"/>
</dbReference>
<dbReference type="SUPFAM" id="SSF53098">
    <property type="entry name" value="Ribonuclease H-like"/>
    <property type="match status" value="1"/>
</dbReference>
<dbReference type="Proteomes" id="UP001562354">
    <property type="component" value="Unassembled WGS sequence"/>
</dbReference>
<dbReference type="InterPro" id="IPR047021">
    <property type="entry name" value="REXO1/3/4-like"/>
</dbReference>
<evidence type="ECO:0000256" key="2">
    <source>
        <dbReference type="ARBA" id="ARBA00022722"/>
    </source>
</evidence>
<dbReference type="Gene3D" id="3.30.420.10">
    <property type="entry name" value="Ribonuclease H-like superfamily/Ribonuclease H"/>
    <property type="match status" value="1"/>
</dbReference>
<proteinExistence type="inferred from homology"/>
<evidence type="ECO:0000256" key="5">
    <source>
        <dbReference type="SAM" id="MobiDB-lite"/>
    </source>
</evidence>
<feature type="domain" description="Exonuclease" evidence="6">
    <location>
        <begin position="420"/>
        <end position="616"/>
    </location>
</feature>
<feature type="compositionally biased region" description="Basic and acidic residues" evidence="5">
    <location>
        <begin position="654"/>
        <end position="666"/>
    </location>
</feature>
<dbReference type="InterPro" id="IPR013520">
    <property type="entry name" value="Ribonucl_H"/>
</dbReference>
<evidence type="ECO:0000256" key="3">
    <source>
        <dbReference type="ARBA" id="ARBA00022801"/>
    </source>
</evidence>
<evidence type="ECO:0000313" key="7">
    <source>
        <dbReference type="EMBL" id="KAL1297290.1"/>
    </source>
</evidence>
<sequence>MFSTTGLFKSIPCPEGESCAITACIFSHELRPKTSDKTAEAASLYEAGNDHDRKRRKLTDSSTESRSQESILKKNSDLPQTSSNGSYKGPMAKSDVTPISSTISSVTRKAPITLQRTVTPPILQKSTKPTTAAKSQPVSSKPVAKETLNPRKVARDPAGHAKRTLFLKYMHLEMSRLNEGVKKGGHPDKASLSLTDDELIKAALDEEENIANGNSTVYANIIKNRVAAYKKMKVDDWVKHVLTTFVKPAEEDTAPKKFEPLNTGLPLHQEYLFLDQFIADQSDLAKHGYVPIPPSENEMVEARAAVAASLNYEVCDRCKSRFRVFPDRREEDGALTTNGPCVHHWGRPAYPKRERVDAIKGGRETVYSCCGESLGTRGCTKLETHVFKINDAKRLASVLPFMNTPENTNPKKAPNGKVPAALTFDCEMGYTVCGFELMRLTAVTWPEGDPCIDVLVRPQGAILDFNTRFSGISPEAYGASIPYGVSSGLDSLLPSPPPGSEVAPIPAHIGDPMPIVDSPAAARDLLCSYITPLTPLIGHALENDLNVVRLCHPRIIDTVLLFPHPKGLPIRYGLKMLTKQRLDRDIQMGGANGHDSAEDARATGELVRFAVKKRWEDLKRDGFTIDNGRLMPPLPPDTQPSAKESRVLGGGAADVKRQRIQIHGEESGEGSAKRANIRD</sequence>
<keyword evidence="2" id="KW-0540">Nuclease</keyword>
<feature type="compositionally biased region" description="Polar residues" evidence="5">
    <location>
        <begin position="116"/>
        <end position="139"/>
    </location>
</feature>
<evidence type="ECO:0000256" key="4">
    <source>
        <dbReference type="ARBA" id="ARBA00022839"/>
    </source>
</evidence>
<name>A0ABR3P4S0_9PEZI</name>
<dbReference type="EMBL" id="JBFMKM010000016">
    <property type="protein sequence ID" value="KAL1297290.1"/>
    <property type="molecule type" value="Genomic_DNA"/>
</dbReference>
<feature type="region of interest" description="Disordered" evidence="5">
    <location>
        <begin position="116"/>
        <end position="159"/>
    </location>
</feature>
<dbReference type="GeneID" id="95978545"/>
<dbReference type="InterPro" id="IPR012337">
    <property type="entry name" value="RNaseH-like_sf"/>
</dbReference>
<feature type="region of interest" description="Disordered" evidence="5">
    <location>
        <begin position="44"/>
        <end position="99"/>
    </location>
</feature>
<reference evidence="7 8" key="1">
    <citation type="submission" date="2024-07" db="EMBL/GenBank/DDBJ databases">
        <title>Draft sequence of the Neodothiora populina.</title>
        <authorList>
            <person name="Drown D.D."/>
            <person name="Schuette U.S."/>
            <person name="Buechlein A.B."/>
            <person name="Rusch D.R."/>
            <person name="Winton L.W."/>
            <person name="Adams G.A."/>
        </authorList>
    </citation>
    <scope>NUCLEOTIDE SEQUENCE [LARGE SCALE GENOMIC DNA]</scope>
    <source>
        <strain evidence="7 8">CPC 39397</strain>
    </source>
</reference>
<dbReference type="PANTHER" id="PTHR12801">
    <property type="entry name" value="RNA EXONUCLEASE REXO1 / RECO3 FAMILY MEMBER-RELATED"/>
    <property type="match status" value="1"/>
</dbReference>
<dbReference type="InterPro" id="IPR034922">
    <property type="entry name" value="REX1-like_exo"/>
</dbReference>
<gene>
    <name evidence="7" type="ORF">AAFC00_004845</name>
</gene>
<organism evidence="7 8">
    <name type="scientific">Neodothiora populina</name>
    <dbReference type="NCBI Taxonomy" id="2781224"/>
    <lineage>
        <taxon>Eukaryota</taxon>
        <taxon>Fungi</taxon>
        <taxon>Dikarya</taxon>
        <taxon>Ascomycota</taxon>
        <taxon>Pezizomycotina</taxon>
        <taxon>Dothideomycetes</taxon>
        <taxon>Dothideomycetidae</taxon>
        <taxon>Dothideales</taxon>
        <taxon>Dothioraceae</taxon>
        <taxon>Neodothiora</taxon>
    </lineage>
</organism>
<keyword evidence="4" id="KW-0269">Exonuclease</keyword>
<evidence type="ECO:0000259" key="6">
    <source>
        <dbReference type="SMART" id="SM00479"/>
    </source>
</evidence>
<dbReference type="PANTHER" id="PTHR12801:SF112">
    <property type="entry name" value="RNA EXONUCLEASE 3"/>
    <property type="match status" value="1"/>
</dbReference>
<evidence type="ECO:0000256" key="1">
    <source>
        <dbReference type="ARBA" id="ARBA00006357"/>
    </source>
</evidence>
<feature type="region of interest" description="Disordered" evidence="5">
    <location>
        <begin position="626"/>
        <end position="679"/>
    </location>
</feature>
<comment type="similarity">
    <text evidence="1">Belongs to the REXO1/REXO3 family.</text>
</comment>
<accession>A0ABR3P4S0</accession>